<dbReference type="Gene3D" id="3.40.50.1820">
    <property type="entry name" value="alpha/beta hydrolase"/>
    <property type="match status" value="1"/>
</dbReference>
<sequence length="245" mass="26695">MAQSLASEGYIVVTVDHPYDATVVEFNDGSFVRAANISTDDEKAMEQVVQVRASDISFVIDQLQNATVLRGPIENSGSRIDFDRILMYGHSLGGAASAATMLSDARIQGGVDLDGQYFSPEKEHGVFRPFLSVGRSDHRVEDPTWDEFYGNARGPIAEIAVAGNVHGSFTDYPTIVTALKLNLTGDAKANMQEFIGSGDWARMGSIVTNLVKAFGDFVFEHTVTRILRGVDVDFPEVSLVRSQQL</sequence>
<evidence type="ECO:0000256" key="2">
    <source>
        <dbReference type="ARBA" id="ARBA00022801"/>
    </source>
</evidence>
<organism evidence="5 6">
    <name type="scientific">Diatrype stigma</name>
    <dbReference type="NCBI Taxonomy" id="117547"/>
    <lineage>
        <taxon>Eukaryota</taxon>
        <taxon>Fungi</taxon>
        <taxon>Dikarya</taxon>
        <taxon>Ascomycota</taxon>
        <taxon>Pezizomycotina</taxon>
        <taxon>Sordariomycetes</taxon>
        <taxon>Xylariomycetidae</taxon>
        <taxon>Xylariales</taxon>
        <taxon>Diatrypaceae</taxon>
        <taxon>Diatrype</taxon>
    </lineage>
</organism>
<accession>A0AAN9V3K7</accession>
<dbReference type="GO" id="GO:0003847">
    <property type="term" value="F:1-alkyl-2-acetylglycerophosphocholine esterase activity"/>
    <property type="evidence" value="ECO:0007669"/>
    <property type="project" value="UniProtKB-EC"/>
</dbReference>
<name>A0AAN9V3K7_9PEZI</name>
<dbReference type="Pfam" id="PF03403">
    <property type="entry name" value="PAF-AH_p_II"/>
    <property type="match status" value="1"/>
</dbReference>
<dbReference type="GO" id="GO:0016042">
    <property type="term" value="P:lipid catabolic process"/>
    <property type="evidence" value="ECO:0007669"/>
    <property type="project" value="UniProtKB-KW"/>
</dbReference>
<dbReference type="EMBL" id="JAKJXP020000034">
    <property type="protein sequence ID" value="KAK7752858.1"/>
    <property type="molecule type" value="Genomic_DNA"/>
</dbReference>
<keyword evidence="2" id="KW-0378">Hydrolase</keyword>
<comment type="caution">
    <text evidence="5">The sequence shown here is derived from an EMBL/GenBank/DDBJ whole genome shotgun (WGS) entry which is preliminary data.</text>
</comment>
<evidence type="ECO:0000313" key="6">
    <source>
        <dbReference type="Proteomes" id="UP001320420"/>
    </source>
</evidence>
<protein>
    <recommendedName>
        <fullName evidence="1">1-alkyl-2-acetylglycerophosphocholine esterase</fullName>
        <ecNumber evidence="1">3.1.1.47</ecNumber>
    </recommendedName>
</protein>
<evidence type="ECO:0000256" key="1">
    <source>
        <dbReference type="ARBA" id="ARBA00013201"/>
    </source>
</evidence>
<dbReference type="AlphaFoldDB" id="A0AAN9V3K7"/>
<keyword evidence="3" id="KW-0442">Lipid degradation</keyword>
<dbReference type="PANTHER" id="PTHR10272">
    <property type="entry name" value="PLATELET-ACTIVATING FACTOR ACETYLHYDROLASE"/>
    <property type="match status" value="1"/>
</dbReference>
<keyword evidence="6" id="KW-1185">Reference proteome</keyword>
<dbReference type="PANTHER" id="PTHR10272:SF14">
    <property type="entry name" value="PAF ACETYLHYDROLASE FAMILY PROTEIN"/>
    <property type="match status" value="1"/>
</dbReference>
<evidence type="ECO:0000256" key="4">
    <source>
        <dbReference type="ARBA" id="ARBA00023098"/>
    </source>
</evidence>
<reference evidence="5 6" key="1">
    <citation type="submission" date="2024-02" db="EMBL/GenBank/DDBJ databases">
        <title>De novo assembly and annotation of 12 fungi associated with fruit tree decline syndrome in Ontario, Canada.</title>
        <authorList>
            <person name="Sulman M."/>
            <person name="Ellouze W."/>
            <person name="Ilyukhin E."/>
        </authorList>
    </citation>
    <scope>NUCLEOTIDE SEQUENCE [LARGE SCALE GENOMIC DNA]</scope>
    <source>
        <strain evidence="5 6">M11/M66-122</strain>
    </source>
</reference>
<proteinExistence type="predicted"/>
<dbReference type="EC" id="3.1.1.47" evidence="1"/>
<evidence type="ECO:0000313" key="5">
    <source>
        <dbReference type="EMBL" id="KAK7752858.1"/>
    </source>
</evidence>
<dbReference type="SUPFAM" id="SSF53474">
    <property type="entry name" value="alpha/beta-Hydrolases"/>
    <property type="match status" value="1"/>
</dbReference>
<dbReference type="InterPro" id="IPR029058">
    <property type="entry name" value="AB_hydrolase_fold"/>
</dbReference>
<keyword evidence="4" id="KW-0443">Lipid metabolism</keyword>
<evidence type="ECO:0000256" key="3">
    <source>
        <dbReference type="ARBA" id="ARBA00022963"/>
    </source>
</evidence>
<dbReference type="Proteomes" id="UP001320420">
    <property type="component" value="Unassembled WGS sequence"/>
</dbReference>
<gene>
    <name evidence="5" type="ORF">SLS62_005200</name>
</gene>